<evidence type="ECO:0000313" key="7">
    <source>
        <dbReference type="Proteomes" id="UP000252797"/>
    </source>
</evidence>
<dbReference type="NCBIfam" id="TIGR01167">
    <property type="entry name" value="LPXTG_anchor"/>
    <property type="match status" value="1"/>
</dbReference>
<dbReference type="OrthoDB" id="2195199at2"/>
<feature type="transmembrane region" description="Helical" evidence="2">
    <location>
        <begin position="75"/>
        <end position="95"/>
    </location>
</feature>
<reference evidence="3 6" key="2">
    <citation type="submission" date="2017-09" db="EMBL/GenBank/DDBJ databases">
        <title>FDA dAtabase for Regulatory Grade micrObial Sequences (FDA-ARGOS): Supporting development and validation of Infectious Disease Dx tests.</title>
        <authorList>
            <person name="Minogue T."/>
            <person name="Wolcott M."/>
            <person name="Wasieloski L."/>
            <person name="Aguilar W."/>
            <person name="Moore D."/>
            <person name="Tallon L.J."/>
            <person name="Sadzewicz L."/>
            <person name="Ott S."/>
            <person name="Zhao X."/>
            <person name="Nagaraj S."/>
            <person name="Vavikolanu K."/>
            <person name="Aluvathingal J."/>
            <person name="Nadendla S."/>
            <person name="Sichtig H."/>
        </authorList>
    </citation>
    <scope>NUCLEOTIDE SEQUENCE [LARGE SCALE GENOMIC DNA]</scope>
    <source>
        <strain evidence="3 6">FDAARGOS_396</strain>
    </source>
</reference>
<dbReference type="Proteomes" id="UP000254070">
    <property type="component" value="Unassembled WGS sequence"/>
</dbReference>
<evidence type="ECO:0000313" key="3">
    <source>
        <dbReference type="EMBL" id="PEH46508.1"/>
    </source>
</evidence>
<evidence type="ECO:0000313" key="4">
    <source>
        <dbReference type="EMBL" id="RCA10358.1"/>
    </source>
</evidence>
<dbReference type="AlphaFoldDB" id="A0A2A7SSN0"/>
<reference evidence="4 7" key="1">
    <citation type="submission" date="2015-06" db="EMBL/GenBank/DDBJ databases">
        <title>The Genome Sequence of Enterococcus durans 4EA1.</title>
        <authorList>
            <consortium name="The Broad Institute Genomics Platform"/>
            <consortium name="The Broad Institute Genome Sequencing Center for Infectious Disease"/>
            <person name="Earl A.M."/>
            <person name="Van Tyne D."/>
            <person name="Lebreton F."/>
            <person name="Saavedra J.T."/>
            <person name="Gilmore M.S."/>
            <person name="Manson Mcguire A."/>
            <person name="Clock S."/>
            <person name="Crupain M."/>
            <person name="Rangan U."/>
            <person name="Young S."/>
            <person name="Abouelleil A."/>
            <person name="Cao P."/>
            <person name="Chapman S.B."/>
            <person name="Griggs A."/>
            <person name="Priest M."/>
            <person name="Shea T."/>
            <person name="Wortman J."/>
            <person name="Nusbaum C."/>
            <person name="Birren B."/>
        </authorList>
    </citation>
    <scope>NUCLEOTIDE SEQUENCE [LARGE SCALE GENOMIC DNA]</scope>
    <source>
        <strain evidence="4 7">4EA1</strain>
    </source>
</reference>
<evidence type="ECO:0000313" key="6">
    <source>
        <dbReference type="Proteomes" id="UP000220669"/>
    </source>
</evidence>
<dbReference type="EMBL" id="UGIF01000002">
    <property type="protein sequence ID" value="STP29942.1"/>
    <property type="molecule type" value="Genomic_DNA"/>
</dbReference>
<dbReference type="Proteomes" id="UP000252797">
    <property type="component" value="Unassembled WGS sequence"/>
</dbReference>
<dbReference type="EMBL" id="PDEB01000004">
    <property type="protein sequence ID" value="PEH46508.1"/>
    <property type="molecule type" value="Genomic_DNA"/>
</dbReference>
<dbReference type="STRING" id="53345.LIU_06775"/>
<evidence type="ECO:0000256" key="2">
    <source>
        <dbReference type="SAM" id="Phobius"/>
    </source>
</evidence>
<reference evidence="5 8" key="3">
    <citation type="submission" date="2018-06" db="EMBL/GenBank/DDBJ databases">
        <authorList>
            <consortium name="Pathogen Informatics"/>
            <person name="Doyle S."/>
        </authorList>
    </citation>
    <scope>NUCLEOTIDE SEQUENCE [LARGE SCALE GENOMIC DNA]</scope>
    <source>
        <strain evidence="5 8">NCTC8129</strain>
    </source>
</reference>
<dbReference type="Proteomes" id="UP000220669">
    <property type="component" value="Unassembled WGS sequence"/>
</dbReference>
<evidence type="ECO:0000313" key="5">
    <source>
        <dbReference type="EMBL" id="STP29942.1"/>
    </source>
</evidence>
<protein>
    <submittedName>
        <fullName evidence="3">Cell wall protein</fullName>
    </submittedName>
</protein>
<feature type="compositionally biased region" description="Polar residues" evidence="1">
    <location>
        <begin position="59"/>
        <end position="68"/>
    </location>
</feature>
<keyword evidence="2" id="KW-1133">Transmembrane helix</keyword>
<gene>
    <name evidence="3" type="ORF">CRM96_05345</name>
    <name evidence="4" type="ORF">EA71_01108</name>
    <name evidence="5" type="ORF">NCTC8129_02174</name>
</gene>
<evidence type="ECO:0000313" key="8">
    <source>
        <dbReference type="Proteomes" id="UP000254070"/>
    </source>
</evidence>
<dbReference type="EMBL" id="LEPB01000004">
    <property type="protein sequence ID" value="RCA10358.1"/>
    <property type="molecule type" value="Genomic_DNA"/>
</dbReference>
<name>A0A2A7SSN0_9ENTE</name>
<proteinExistence type="predicted"/>
<dbReference type="GeneID" id="56743738"/>
<keyword evidence="2" id="KW-0472">Membrane</keyword>
<evidence type="ECO:0000256" key="1">
    <source>
        <dbReference type="SAM" id="MobiDB-lite"/>
    </source>
</evidence>
<dbReference type="KEGG" id="edu:LIU_06775"/>
<organism evidence="4 7">
    <name type="scientific">Enterococcus durans</name>
    <dbReference type="NCBI Taxonomy" id="53345"/>
    <lineage>
        <taxon>Bacteria</taxon>
        <taxon>Bacillati</taxon>
        <taxon>Bacillota</taxon>
        <taxon>Bacilli</taxon>
        <taxon>Lactobacillales</taxon>
        <taxon>Enterococcaceae</taxon>
        <taxon>Enterococcus</taxon>
    </lineage>
</organism>
<accession>A0A2A7SSN0</accession>
<feature type="region of interest" description="Disordered" evidence="1">
    <location>
        <begin position="33"/>
        <end position="68"/>
    </location>
</feature>
<keyword evidence="2" id="KW-0812">Transmembrane</keyword>
<sequence length="112" mass="11768">MTGIILINLGITTNCHAQATDTQNVRVEATIGPWDVSSNNQGNGAGTKEKPTIAIPPSDSGSSANLPQTGVKKQGHILAIGLLLSIFSVVMFVTVNREKDSWGKVGIAIRTK</sequence>
<dbReference type="RefSeq" id="WP_016176792.1">
    <property type="nucleotide sequence ID" value="NZ_CABGJD010000014.1"/>
</dbReference>